<dbReference type="Proteomes" id="UP001374535">
    <property type="component" value="Chromosome 8"/>
</dbReference>
<dbReference type="EMBL" id="CP144693">
    <property type="protein sequence ID" value="WVZ01192.1"/>
    <property type="molecule type" value="Genomic_DNA"/>
</dbReference>
<gene>
    <name evidence="1" type="ORF">V8G54_027261</name>
</gene>
<protein>
    <submittedName>
        <fullName evidence="1">Uncharacterized protein</fullName>
    </submittedName>
</protein>
<sequence length="115" mass="13918">MHQYIGWLLMLRKKNKTFLIITHLSKRKREKKDRIKKYTNKTFYFYPFVNIYMIYQPSTIVLKNHRFPPTSKTLIKKNREPKWLKLTKTKINEGLQKASPFHCLMLGSKQQCQPS</sequence>
<dbReference type="AlphaFoldDB" id="A0AAQ3N273"/>
<reference evidence="1 2" key="1">
    <citation type="journal article" date="2023" name="Life. Sci Alliance">
        <title>Evolutionary insights into 3D genome organization and epigenetic landscape of Vigna mungo.</title>
        <authorList>
            <person name="Junaid A."/>
            <person name="Singh B."/>
            <person name="Bhatia S."/>
        </authorList>
    </citation>
    <scope>NUCLEOTIDE SEQUENCE [LARGE SCALE GENOMIC DNA]</scope>
    <source>
        <strain evidence="1">Urdbean</strain>
    </source>
</reference>
<organism evidence="1 2">
    <name type="scientific">Vigna mungo</name>
    <name type="common">Black gram</name>
    <name type="synonym">Phaseolus mungo</name>
    <dbReference type="NCBI Taxonomy" id="3915"/>
    <lineage>
        <taxon>Eukaryota</taxon>
        <taxon>Viridiplantae</taxon>
        <taxon>Streptophyta</taxon>
        <taxon>Embryophyta</taxon>
        <taxon>Tracheophyta</taxon>
        <taxon>Spermatophyta</taxon>
        <taxon>Magnoliopsida</taxon>
        <taxon>eudicotyledons</taxon>
        <taxon>Gunneridae</taxon>
        <taxon>Pentapetalae</taxon>
        <taxon>rosids</taxon>
        <taxon>fabids</taxon>
        <taxon>Fabales</taxon>
        <taxon>Fabaceae</taxon>
        <taxon>Papilionoideae</taxon>
        <taxon>50 kb inversion clade</taxon>
        <taxon>NPAAA clade</taxon>
        <taxon>indigoferoid/millettioid clade</taxon>
        <taxon>Phaseoleae</taxon>
        <taxon>Vigna</taxon>
    </lineage>
</organism>
<evidence type="ECO:0000313" key="2">
    <source>
        <dbReference type="Proteomes" id="UP001374535"/>
    </source>
</evidence>
<accession>A0AAQ3N273</accession>
<proteinExistence type="predicted"/>
<name>A0AAQ3N273_VIGMU</name>
<evidence type="ECO:0000313" key="1">
    <source>
        <dbReference type="EMBL" id="WVZ01192.1"/>
    </source>
</evidence>
<keyword evidence="2" id="KW-1185">Reference proteome</keyword>